<dbReference type="EMBL" id="MLAK01000716">
    <property type="protein sequence ID" value="OHT06763.1"/>
    <property type="molecule type" value="Genomic_DNA"/>
</dbReference>
<dbReference type="AlphaFoldDB" id="A0A1J4K6F1"/>
<feature type="region of interest" description="Disordered" evidence="1">
    <location>
        <begin position="85"/>
        <end position="107"/>
    </location>
</feature>
<protein>
    <submittedName>
        <fullName evidence="2">Uncharacterized protein</fullName>
    </submittedName>
</protein>
<feature type="region of interest" description="Disordered" evidence="1">
    <location>
        <begin position="1"/>
        <end position="36"/>
    </location>
</feature>
<keyword evidence="3" id="KW-1185">Reference proteome</keyword>
<dbReference type="Proteomes" id="UP000179807">
    <property type="component" value="Unassembled WGS sequence"/>
</dbReference>
<organism evidence="2 3">
    <name type="scientific">Tritrichomonas foetus</name>
    <dbReference type="NCBI Taxonomy" id="1144522"/>
    <lineage>
        <taxon>Eukaryota</taxon>
        <taxon>Metamonada</taxon>
        <taxon>Parabasalia</taxon>
        <taxon>Tritrichomonadida</taxon>
        <taxon>Tritrichomonadidae</taxon>
        <taxon>Tritrichomonas</taxon>
    </lineage>
</organism>
<gene>
    <name evidence="2" type="ORF">TRFO_05447</name>
</gene>
<evidence type="ECO:0000256" key="1">
    <source>
        <dbReference type="SAM" id="MobiDB-lite"/>
    </source>
</evidence>
<dbReference type="GeneID" id="94827198"/>
<evidence type="ECO:0000313" key="2">
    <source>
        <dbReference type="EMBL" id="OHT06763.1"/>
    </source>
</evidence>
<comment type="caution">
    <text evidence="2">The sequence shown here is derived from an EMBL/GenBank/DDBJ whole genome shotgun (WGS) entry which is preliminary data.</text>
</comment>
<evidence type="ECO:0000313" key="3">
    <source>
        <dbReference type="Proteomes" id="UP000179807"/>
    </source>
</evidence>
<dbReference type="RefSeq" id="XP_068359899.1">
    <property type="nucleotide sequence ID" value="XM_068492494.1"/>
</dbReference>
<accession>A0A1J4K6F1</accession>
<name>A0A1J4K6F1_9EUKA</name>
<reference evidence="2" key="1">
    <citation type="submission" date="2016-10" db="EMBL/GenBank/DDBJ databases">
        <authorList>
            <person name="Benchimol M."/>
            <person name="Almeida L.G."/>
            <person name="Vasconcelos A.T."/>
            <person name="Perreira-Neves A."/>
            <person name="Rosa I.A."/>
            <person name="Tasca T."/>
            <person name="Bogo M.R."/>
            <person name="de Souza W."/>
        </authorList>
    </citation>
    <scope>NUCLEOTIDE SEQUENCE [LARGE SCALE GENOMIC DNA]</scope>
    <source>
        <strain evidence="2">K</strain>
    </source>
</reference>
<sequence>MSDEARRKQIMRTSIRNHTKEDKPTRQRTPKSPSHYFTQDHVDRLEMIGRGWFTEEELPEYQLFEYYEPHSKIPTELRRALRIERRKQRRKNMRPYRPTSNDSDSDSDLEVRVKTFYDRKDFPIDMTKPRDIDQDFYEGFYDRKDFPNDMTKPRDIDQDFYEGFYD</sequence>
<feature type="compositionally biased region" description="Basic residues" evidence="1">
    <location>
        <begin position="85"/>
        <end position="94"/>
    </location>
</feature>
<proteinExistence type="predicted"/>
<dbReference type="VEuPathDB" id="TrichDB:TRFO_05447"/>